<evidence type="ECO:0000313" key="3">
    <source>
        <dbReference type="Proteomes" id="UP001345219"/>
    </source>
</evidence>
<keyword evidence="3" id="KW-1185">Reference proteome</keyword>
<dbReference type="AlphaFoldDB" id="A0AAN7Q9V0"/>
<proteinExistence type="predicted"/>
<protein>
    <submittedName>
        <fullName evidence="2">Uncharacterized protein</fullName>
    </submittedName>
</protein>
<dbReference type="Proteomes" id="UP001345219">
    <property type="component" value="Chromosome 23"/>
</dbReference>
<gene>
    <name evidence="2" type="ORF">SAY87_029976</name>
</gene>
<sequence>MIRDDQSLPPDFRWVPTPSTSMAAAYPHRPLFPHLREAQQGRADHVSSDGGRRWTANGKDRNLTRI</sequence>
<feature type="region of interest" description="Disordered" evidence="1">
    <location>
        <begin position="39"/>
        <end position="66"/>
    </location>
</feature>
<reference evidence="2 3" key="1">
    <citation type="journal article" date="2023" name="Hortic Res">
        <title>Pangenome of water caltrop reveals structural variations and asymmetric subgenome divergence after allopolyploidization.</title>
        <authorList>
            <person name="Zhang X."/>
            <person name="Chen Y."/>
            <person name="Wang L."/>
            <person name="Yuan Y."/>
            <person name="Fang M."/>
            <person name="Shi L."/>
            <person name="Lu R."/>
            <person name="Comes H.P."/>
            <person name="Ma Y."/>
            <person name="Chen Y."/>
            <person name="Huang G."/>
            <person name="Zhou Y."/>
            <person name="Zheng Z."/>
            <person name="Qiu Y."/>
        </authorList>
    </citation>
    <scope>NUCLEOTIDE SEQUENCE [LARGE SCALE GENOMIC DNA]</scope>
    <source>
        <tissue evidence="2">Roots</tissue>
    </source>
</reference>
<evidence type="ECO:0000313" key="2">
    <source>
        <dbReference type="EMBL" id="KAK4762092.1"/>
    </source>
</evidence>
<dbReference type="EMBL" id="JAXIOK010000009">
    <property type="protein sequence ID" value="KAK4762092.1"/>
    <property type="molecule type" value="Genomic_DNA"/>
</dbReference>
<evidence type="ECO:0000256" key="1">
    <source>
        <dbReference type="SAM" id="MobiDB-lite"/>
    </source>
</evidence>
<accession>A0AAN7Q9V0</accession>
<name>A0AAN7Q9V0_9MYRT</name>
<organism evidence="2 3">
    <name type="scientific">Trapa incisa</name>
    <dbReference type="NCBI Taxonomy" id="236973"/>
    <lineage>
        <taxon>Eukaryota</taxon>
        <taxon>Viridiplantae</taxon>
        <taxon>Streptophyta</taxon>
        <taxon>Embryophyta</taxon>
        <taxon>Tracheophyta</taxon>
        <taxon>Spermatophyta</taxon>
        <taxon>Magnoliopsida</taxon>
        <taxon>eudicotyledons</taxon>
        <taxon>Gunneridae</taxon>
        <taxon>Pentapetalae</taxon>
        <taxon>rosids</taxon>
        <taxon>malvids</taxon>
        <taxon>Myrtales</taxon>
        <taxon>Lythraceae</taxon>
        <taxon>Trapa</taxon>
    </lineage>
</organism>
<comment type="caution">
    <text evidence="2">The sequence shown here is derived from an EMBL/GenBank/DDBJ whole genome shotgun (WGS) entry which is preliminary data.</text>
</comment>